<dbReference type="InterPro" id="IPR004107">
    <property type="entry name" value="Integrase_SAM-like_N"/>
</dbReference>
<dbReference type="InterPro" id="IPR011932">
    <property type="entry name" value="Recomb_XerD"/>
</dbReference>
<dbReference type="PANTHER" id="PTHR30349">
    <property type="entry name" value="PHAGE INTEGRASE-RELATED"/>
    <property type="match status" value="1"/>
</dbReference>
<keyword evidence="10 11" id="KW-0131">Cell cycle</keyword>
<dbReference type="Pfam" id="PF00589">
    <property type="entry name" value="Phage_integrase"/>
    <property type="match status" value="1"/>
</dbReference>
<evidence type="ECO:0000256" key="6">
    <source>
        <dbReference type="ARBA" id="ARBA00022829"/>
    </source>
</evidence>
<feature type="active site" evidence="11">
    <location>
        <position position="174"/>
    </location>
</feature>
<feature type="domain" description="Tyr recombinase" evidence="13">
    <location>
        <begin position="133"/>
        <end position="322"/>
    </location>
</feature>
<dbReference type="PROSITE" id="PS51900">
    <property type="entry name" value="CB"/>
    <property type="match status" value="1"/>
</dbReference>
<keyword evidence="5 11" id="KW-0132">Cell division</keyword>
<feature type="active site" evidence="11">
    <location>
        <position position="198"/>
    </location>
</feature>
<feature type="region of interest" description="Disordered" evidence="12">
    <location>
        <begin position="1"/>
        <end position="25"/>
    </location>
</feature>
<keyword evidence="16" id="KW-1185">Reference proteome</keyword>
<sequence length="333" mass="35834">MAGAPGSRPGPRPGRPKAPPRPLPPGVDAFLAMLVAERGAAANTRDAYARDLRDVAAFLAAQRGGTALDRASTDDLRAYLEHLHRDTGKAPSAGRTVARRLSALRQYYRFLVSEGLRAEDPAAVLDGPKPGRPLPKILTEADVALLLEGAARRGGPEGRRLTALLELLYATGLRVSELVGLPLAALTRDGRALVVRGKGGKERMVPLSQPAKEALAACLPDRPYFMVPGREARQQGLLFPSRSAAGVLTRQRFGQLMKELALEVGLDPAKVSPHVLRHCFATHLLDHGADLRSVQKMLGHADIGTTQIYTHVAGDRLRRTVETHHPLAKRRGG</sequence>
<dbReference type="HAMAP" id="MF_01807">
    <property type="entry name" value="Recomb_XerD"/>
    <property type="match status" value="1"/>
</dbReference>
<dbReference type="Gene3D" id="1.10.150.130">
    <property type="match status" value="1"/>
</dbReference>
<evidence type="ECO:0000256" key="8">
    <source>
        <dbReference type="ARBA" id="ARBA00023125"/>
    </source>
</evidence>
<dbReference type="RefSeq" id="WP_377357251.1">
    <property type="nucleotide sequence ID" value="NZ_JBHTCM010000006.1"/>
</dbReference>
<keyword evidence="4 11" id="KW-0963">Cytoplasm</keyword>
<evidence type="ECO:0000313" key="15">
    <source>
        <dbReference type="EMBL" id="MFC7332685.1"/>
    </source>
</evidence>
<dbReference type="InterPro" id="IPR011010">
    <property type="entry name" value="DNA_brk_join_enz"/>
</dbReference>
<dbReference type="InterPro" id="IPR010998">
    <property type="entry name" value="Integrase_recombinase_N"/>
</dbReference>
<dbReference type="Gene3D" id="1.10.443.10">
    <property type="entry name" value="Intergrase catalytic core"/>
    <property type="match status" value="1"/>
</dbReference>
<comment type="similarity">
    <text evidence="2 11">Belongs to the 'phage' integrase family. XerD subfamily.</text>
</comment>
<dbReference type="Pfam" id="PF02899">
    <property type="entry name" value="Phage_int_SAM_1"/>
    <property type="match status" value="1"/>
</dbReference>
<feature type="domain" description="Core-binding (CB)" evidence="14">
    <location>
        <begin position="21"/>
        <end position="112"/>
    </location>
</feature>
<proteinExistence type="inferred from homology"/>
<dbReference type="PANTHER" id="PTHR30349:SF90">
    <property type="entry name" value="TYROSINE RECOMBINASE XERD"/>
    <property type="match status" value="1"/>
</dbReference>
<comment type="function">
    <text evidence="11">Site-specific tyrosine recombinase, which acts by catalyzing the cutting and rejoining of the recombining DNA molecules. The XerC-XerD complex is essential to convert dimers of the bacterial chromosome into monomers to permit their segregation at cell division. It also contributes to the segregational stability of plasmids.</text>
</comment>
<comment type="subcellular location">
    <subcellularLocation>
        <location evidence="1 11">Cytoplasm</location>
    </subcellularLocation>
</comment>
<protein>
    <recommendedName>
        <fullName evidence="3 11">Tyrosine recombinase XerD</fullName>
    </recommendedName>
</protein>
<keyword evidence="8 11" id="KW-0238">DNA-binding</keyword>
<evidence type="ECO:0000256" key="11">
    <source>
        <dbReference type="HAMAP-Rule" id="MF_01807"/>
    </source>
</evidence>
<dbReference type="InterPro" id="IPR044068">
    <property type="entry name" value="CB"/>
</dbReference>
<evidence type="ECO:0000256" key="10">
    <source>
        <dbReference type="ARBA" id="ARBA00023306"/>
    </source>
</evidence>
<feature type="active site" evidence="11">
    <location>
        <position position="274"/>
    </location>
</feature>
<dbReference type="InterPro" id="IPR050090">
    <property type="entry name" value="Tyrosine_recombinase_XerCD"/>
</dbReference>
<feature type="active site" description="O-(3'-phospho-DNA)-tyrosine intermediate" evidence="11">
    <location>
        <position position="309"/>
    </location>
</feature>
<organism evidence="15 16">
    <name type="scientific">Rhodocista pekingensis</name>
    <dbReference type="NCBI Taxonomy" id="201185"/>
    <lineage>
        <taxon>Bacteria</taxon>
        <taxon>Pseudomonadati</taxon>
        <taxon>Pseudomonadota</taxon>
        <taxon>Alphaproteobacteria</taxon>
        <taxon>Rhodospirillales</taxon>
        <taxon>Azospirillaceae</taxon>
        <taxon>Rhodocista</taxon>
    </lineage>
</organism>
<evidence type="ECO:0000256" key="5">
    <source>
        <dbReference type="ARBA" id="ARBA00022618"/>
    </source>
</evidence>
<keyword evidence="9 11" id="KW-0233">DNA recombination</keyword>
<evidence type="ECO:0000256" key="9">
    <source>
        <dbReference type="ARBA" id="ARBA00023172"/>
    </source>
</evidence>
<keyword evidence="7 11" id="KW-0229">DNA integration</keyword>
<dbReference type="PROSITE" id="PS51898">
    <property type="entry name" value="TYR_RECOMBINASE"/>
    <property type="match status" value="1"/>
</dbReference>
<evidence type="ECO:0000256" key="1">
    <source>
        <dbReference type="ARBA" id="ARBA00004496"/>
    </source>
</evidence>
<evidence type="ECO:0000256" key="4">
    <source>
        <dbReference type="ARBA" id="ARBA00022490"/>
    </source>
</evidence>
<comment type="caution">
    <text evidence="15">The sequence shown here is derived from an EMBL/GenBank/DDBJ whole genome shotgun (WGS) entry which is preliminary data.</text>
</comment>
<evidence type="ECO:0000313" key="16">
    <source>
        <dbReference type="Proteomes" id="UP001596456"/>
    </source>
</evidence>
<feature type="active site" evidence="11">
    <location>
        <position position="277"/>
    </location>
</feature>
<keyword evidence="6 11" id="KW-0159">Chromosome partition</keyword>
<evidence type="ECO:0000259" key="13">
    <source>
        <dbReference type="PROSITE" id="PS51898"/>
    </source>
</evidence>
<dbReference type="InterPro" id="IPR002104">
    <property type="entry name" value="Integrase_catalytic"/>
</dbReference>
<feature type="compositionally biased region" description="Pro residues" evidence="12">
    <location>
        <begin position="8"/>
        <end position="25"/>
    </location>
</feature>
<evidence type="ECO:0000256" key="3">
    <source>
        <dbReference type="ARBA" id="ARBA00015810"/>
    </source>
</evidence>
<dbReference type="CDD" id="cd00798">
    <property type="entry name" value="INT_XerDC_C"/>
    <property type="match status" value="1"/>
</dbReference>
<dbReference type="InterPro" id="IPR013762">
    <property type="entry name" value="Integrase-like_cat_sf"/>
</dbReference>
<accession>A0ABW2KUN5</accession>
<gene>
    <name evidence="11" type="primary">xerD</name>
    <name evidence="15" type="ORF">ACFQPS_05885</name>
</gene>
<feature type="active site" evidence="11">
    <location>
        <position position="300"/>
    </location>
</feature>
<evidence type="ECO:0000256" key="12">
    <source>
        <dbReference type="SAM" id="MobiDB-lite"/>
    </source>
</evidence>
<dbReference type="NCBIfam" id="NF001399">
    <property type="entry name" value="PRK00283.1"/>
    <property type="match status" value="1"/>
</dbReference>
<reference evidence="16" key="1">
    <citation type="journal article" date="2019" name="Int. J. Syst. Evol. Microbiol.">
        <title>The Global Catalogue of Microorganisms (GCM) 10K type strain sequencing project: providing services to taxonomists for standard genome sequencing and annotation.</title>
        <authorList>
            <consortium name="The Broad Institute Genomics Platform"/>
            <consortium name="The Broad Institute Genome Sequencing Center for Infectious Disease"/>
            <person name="Wu L."/>
            <person name="Ma J."/>
        </authorList>
    </citation>
    <scope>NUCLEOTIDE SEQUENCE [LARGE SCALE GENOMIC DNA]</scope>
    <source>
        <strain evidence="16">CGMCC 1.16275</strain>
    </source>
</reference>
<name>A0ABW2KUN5_9PROT</name>
<dbReference type="EMBL" id="JBHTCM010000006">
    <property type="protein sequence ID" value="MFC7332685.1"/>
    <property type="molecule type" value="Genomic_DNA"/>
</dbReference>
<dbReference type="Proteomes" id="UP001596456">
    <property type="component" value="Unassembled WGS sequence"/>
</dbReference>
<evidence type="ECO:0000256" key="2">
    <source>
        <dbReference type="ARBA" id="ARBA00010450"/>
    </source>
</evidence>
<evidence type="ECO:0000259" key="14">
    <source>
        <dbReference type="PROSITE" id="PS51900"/>
    </source>
</evidence>
<dbReference type="InterPro" id="IPR023009">
    <property type="entry name" value="Tyrosine_recombinase_XerC/XerD"/>
</dbReference>
<dbReference type="SUPFAM" id="SSF56349">
    <property type="entry name" value="DNA breaking-rejoining enzymes"/>
    <property type="match status" value="1"/>
</dbReference>
<evidence type="ECO:0000256" key="7">
    <source>
        <dbReference type="ARBA" id="ARBA00022908"/>
    </source>
</evidence>
<comment type="subunit">
    <text evidence="11">Forms a cyclic heterotetrameric complex composed of two molecules of XerC and two molecules of XerD.</text>
</comment>
<dbReference type="HAMAP" id="MF_01808">
    <property type="entry name" value="Recomb_XerC_XerD"/>
    <property type="match status" value="1"/>
</dbReference>